<dbReference type="InterPro" id="IPR011333">
    <property type="entry name" value="SKP1/BTB/POZ_sf"/>
</dbReference>
<sequence>MDTITGKLSQICLTEDMADVVFSFKGENVARIPAHKMILALRSPVFKAMFYGSFPQSKGDIKIEDIVLEIFQRLVNNAKFFTMDKLQTNALKFIADNAIEVLKSEDFLCFLQKNLVDILELDSLRAEEVDVIRAVLRSGYAEEGTVAMDVIFEGRACKLPIDKIIPQNEMLVMTINLNVTNHNLGMWDKPTNDQDVPTYIPKYDKWMYQHKLSDQTTLYLSLTGGHLVKVLKC</sequence>
<dbReference type="PANTHER" id="PTHR45774">
    <property type="entry name" value="BTB/POZ DOMAIN-CONTAINING"/>
    <property type="match status" value="1"/>
</dbReference>
<reference evidence="2" key="1">
    <citation type="submission" date="2021-03" db="EMBL/GenBank/DDBJ databases">
        <authorList>
            <person name="Bekaert M."/>
        </authorList>
    </citation>
    <scope>NUCLEOTIDE SEQUENCE</scope>
</reference>
<keyword evidence="3" id="KW-1185">Reference proteome</keyword>
<evidence type="ECO:0000313" key="3">
    <source>
        <dbReference type="Proteomes" id="UP000683360"/>
    </source>
</evidence>
<dbReference type="PROSITE" id="PS50097">
    <property type="entry name" value="BTB"/>
    <property type="match status" value="1"/>
</dbReference>
<dbReference type="GO" id="GO:0022008">
    <property type="term" value="P:neurogenesis"/>
    <property type="evidence" value="ECO:0007669"/>
    <property type="project" value="TreeGrafter"/>
</dbReference>
<dbReference type="InterPro" id="IPR000210">
    <property type="entry name" value="BTB/POZ_dom"/>
</dbReference>
<organism evidence="2 3">
    <name type="scientific">Mytilus edulis</name>
    <name type="common">Blue mussel</name>
    <dbReference type="NCBI Taxonomy" id="6550"/>
    <lineage>
        <taxon>Eukaryota</taxon>
        <taxon>Metazoa</taxon>
        <taxon>Spiralia</taxon>
        <taxon>Lophotrochozoa</taxon>
        <taxon>Mollusca</taxon>
        <taxon>Bivalvia</taxon>
        <taxon>Autobranchia</taxon>
        <taxon>Pteriomorphia</taxon>
        <taxon>Mytilida</taxon>
        <taxon>Mytiloidea</taxon>
        <taxon>Mytilidae</taxon>
        <taxon>Mytilinae</taxon>
        <taxon>Mytilus</taxon>
    </lineage>
</organism>
<dbReference type="Gene3D" id="3.30.710.10">
    <property type="entry name" value="Potassium Channel Kv1.1, Chain A"/>
    <property type="match status" value="1"/>
</dbReference>
<dbReference type="SMART" id="SM00225">
    <property type="entry name" value="BTB"/>
    <property type="match status" value="1"/>
</dbReference>
<name>A0A8S3VSA0_MYTED</name>
<comment type="caution">
    <text evidence="2">The sequence shown here is derived from an EMBL/GenBank/DDBJ whole genome shotgun (WGS) entry which is preliminary data.</text>
</comment>
<evidence type="ECO:0000313" key="2">
    <source>
        <dbReference type="EMBL" id="CAG2257735.1"/>
    </source>
</evidence>
<protein>
    <submittedName>
        <fullName evidence="2">BTBD1_2</fullName>
    </submittedName>
</protein>
<gene>
    <name evidence="2" type="ORF">MEDL_68962</name>
</gene>
<feature type="domain" description="BTB" evidence="1">
    <location>
        <begin position="18"/>
        <end position="76"/>
    </location>
</feature>
<dbReference type="CDD" id="cd18186">
    <property type="entry name" value="BTB_POZ_ZBTB_KLHL-like"/>
    <property type="match status" value="1"/>
</dbReference>
<dbReference type="OrthoDB" id="6083595at2759"/>
<dbReference type="PANTHER" id="PTHR45774:SF4">
    <property type="entry name" value="AXUNDEAD, ISOFORM F"/>
    <property type="match status" value="1"/>
</dbReference>
<dbReference type="Pfam" id="PF00651">
    <property type="entry name" value="BTB"/>
    <property type="match status" value="1"/>
</dbReference>
<proteinExistence type="predicted"/>
<evidence type="ECO:0000259" key="1">
    <source>
        <dbReference type="PROSITE" id="PS50097"/>
    </source>
</evidence>
<accession>A0A8S3VSA0</accession>
<dbReference type="Proteomes" id="UP000683360">
    <property type="component" value="Unassembled WGS sequence"/>
</dbReference>
<dbReference type="GO" id="GO:0005829">
    <property type="term" value="C:cytosol"/>
    <property type="evidence" value="ECO:0007669"/>
    <property type="project" value="TreeGrafter"/>
</dbReference>
<dbReference type="SUPFAM" id="SSF54695">
    <property type="entry name" value="POZ domain"/>
    <property type="match status" value="1"/>
</dbReference>
<dbReference type="AlphaFoldDB" id="A0A8S3VSA0"/>
<dbReference type="EMBL" id="CAJPWZ010003331">
    <property type="protein sequence ID" value="CAG2257735.1"/>
    <property type="molecule type" value="Genomic_DNA"/>
</dbReference>